<dbReference type="GO" id="GO:0004175">
    <property type="term" value="F:endopeptidase activity"/>
    <property type="evidence" value="ECO:0007669"/>
    <property type="project" value="TreeGrafter"/>
</dbReference>
<dbReference type="InterPro" id="IPR005151">
    <property type="entry name" value="Tail-specific_protease"/>
</dbReference>
<keyword evidence="2 5" id="KW-0645">Protease</keyword>
<dbReference type="Gene3D" id="3.30.750.44">
    <property type="match status" value="1"/>
</dbReference>
<evidence type="ECO:0000256" key="3">
    <source>
        <dbReference type="ARBA" id="ARBA00022801"/>
    </source>
</evidence>
<dbReference type="CDD" id="cd07560">
    <property type="entry name" value="Peptidase_S41_CPP"/>
    <property type="match status" value="1"/>
</dbReference>
<dbReference type="InterPro" id="IPR001478">
    <property type="entry name" value="PDZ"/>
</dbReference>
<dbReference type="AlphaFoldDB" id="A0A524RPL0"/>
<evidence type="ECO:0000256" key="6">
    <source>
        <dbReference type="SAM" id="SignalP"/>
    </source>
</evidence>
<dbReference type="PANTHER" id="PTHR32060:SF22">
    <property type="entry name" value="CARBOXYL-TERMINAL-PROCESSING PEPTIDASE 3, CHLOROPLASTIC"/>
    <property type="match status" value="1"/>
</dbReference>
<name>A0A524RPL0_9CHRO</name>
<dbReference type="GO" id="GO:0008236">
    <property type="term" value="F:serine-type peptidase activity"/>
    <property type="evidence" value="ECO:0007669"/>
    <property type="project" value="UniProtKB-KW"/>
</dbReference>
<dbReference type="Proteomes" id="UP000317990">
    <property type="component" value="Unassembled WGS sequence"/>
</dbReference>
<dbReference type="InterPro" id="IPR004447">
    <property type="entry name" value="Peptidase_S41A"/>
</dbReference>
<dbReference type="SMART" id="SM00245">
    <property type="entry name" value="TSPc"/>
    <property type="match status" value="1"/>
</dbReference>
<feature type="chain" id="PRO_5022245678" evidence="6">
    <location>
        <begin position="30"/>
        <end position="424"/>
    </location>
</feature>
<dbReference type="InterPro" id="IPR054628">
    <property type="entry name" value="Cterm_S41_CtpZ"/>
</dbReference>
<dbReference type="PANTHER" id="PTHR32060">
    <property type="entry name" value="TAIL-SPECIFIC PROTEASE"/>
    <property type="match status" value="1"/>
</dbReference>
<dbReference type="PROSITE" id="PS50106">
    <property type="entry name" value="PDZ"/>
    <property type="match status" value="1"/>
</dbReference>
<dbReference type="InterPro" id="IPR029045">
    <property type="entry name" value="ClpP/crotonase-like_dom_sf"/>
</dbReference>
<protein>
    <submittedName>
        <fullName evidence="8">Peptidase S41</fullName>
    </submittedName>
</protein>
<dbReference type="CDD" id="cd06782">
    <property type="entry name" value="cpPDZ_CPP-like"/>
    <property type="match status" value="1"/>
</dbReference>
<evidence type="ECO:0000256" key="5">
    <source>
        <dbReference type="RuleBase" id="RU004404"/>
    </source>
</evidence>
<evidence type="ECO:0000259" key="7">
    <source>
        <dbReference type="PROSITE" id="PS50106"/>
    </source>
</evidence>
<accession>A0A524RPL0</accession>
<evidence type="ECO:0000256" key="1">
    <source>
        <dbReference type="ARBA" id="ARBA00009179"/>
    </source>
</evidence>
<organism evidence="8 9">
    <name type="scientific">Aphanocapsa feldmannii 277cV</name>
    <dbReference type="NCBI Taxonomy" id="2507553"/>
    <lineage>
        <taxon>Bacteria</taxon>
        <taxon>Bacillati</taxon>
        <taxon>Cyanobacteriota</taxon>
        <taxon>Cyanophyceae</taxon>
        <taxon>Oscillatoriophycideae</taxon>
        <taxon>Chroococcales</taxon>
        <taxon>Microcystaceae</taxon>
        <taxon>Aphanocapsa</taxon>
    </lineage>
</organism>
<feature type="signal peptide" evidence="6">
    <location>
        <begin position="1"/>
        <end position="29"/>
    </location>
</feature>
<dbReference type="InterPro" id="IPR036034">
    <property type="entry name" value="PDZ_sf"/>
</dbReference>
<dbReference type="SMART" id="SM00228">
    <property type="entry name" value="PDZ"/>
    <property type="match status" value="1"/>
</dbReference>
<comment type="caution">
    <text evidence="8">The sequence shown here is derived from an EMBL/GenBank/DDBJ whole genome shotgun (WGS) entry which is preliminary data.</text>
</comment>
<dbReference type="NCBIfam" id="NF045591">
    <property type="entry name" value="Cterm_S41_CtpZ"/>
    <property type="match status" value="1"/>
</dbReference>
<keyword evidence="4 5" id="KW-0720">Serine protease</keyword>
<sequence length="424" mass="45596">MQRLRQSCSAWCLATLLCISLLLPRDLPALTDEQTLVVDAWRLVNQSYVDESFAGVRWKRLRQKALEKPISDREDAYDAIDTMLRPLGDPFTRLLRPDQFRTLQSSTRGSVTGVGLQLGMPQGDKRVLVIAPLEGSPAAEAGIESGTEVLAVEGERADELGLEGVAARLRGSVGSDVLVDLQAPDGTLQALHLERRDIDLRPVRSRRLRHDGHTYGYLHLTQFSEQVPALLAEALTELQDKGIEALVLDLRNNSGGLVQAGLEVANAFLDDQTIVEIHDRNGIVDKQQSLAGVLYEGSMVVLVNGGTASASEILAGALQDDGRAPLLGQQTFGKGLIQTLIPLGDGSGLAVTVARYVTPSGRDIQNSGIAPDQKLTAGPGLLDVGQDDDPWLSAAANHLASLQQRQERAKRKTVAIGFAMSTVG</sequence>
<dbReference type="GO" id="GO:0006508">
    <property type="term" value="P:proteolysis"/>
    <property type="evidence" value="ECO:0007669"/>
    <property type="project" value="UniProtKB-KW"/>
</dbReference>
<evidence type="ECO:0000313" key="8">
    <source>
        <dbReference type="EMBL" id="TGG93756.1"/>
    </source>
</evidence>
<evidence type="ECO:0000256" key="2">
    <source>
        <dbReference type="ARBA" id="ARBA00022670"/>
    </source>
</evidence>
<dbReference type="SUPFAM" id="SSF50156">
    <property type="entry name" value="PDZ domain-like"/>
    <property type="match status" value="1"/>
</dbReference>
<evidence type="ECO:0000256" key="4">
    <source>
        <dbReference type="ARBA" id="ARBA00022825"/>
    </source>
</evidence>
<dbReference type="Gene3D" id="3.90.226.10">
    <property type="entry name" value="2-enoyl-CoA Hydratase, Chain A, domain 1"/>
    <property type="match status" value="1"/>
</dbReference>
<keyword evidence="3 5" id="KW-0378">Hydrolase</keyword>
<feature type="domain" description="PDZ" evidence="7">
    <location>
        <begin position="100"/>
        <end position="172"/>
    </location>
</feature>
<gene>
    <name evidence="8" type="ORF">ERJ67_03755</name>
</gene>
<reference evidence="8 9" key="1">
    <citation type="journal article" date="2019" name="mSystems">
        <title>Life at home and on the roam: Genomic adaptions reflect the dual lifestyle of an intracellular, facultative symbiont.</title>
        <authorList>
            <person name="Burgsdorf I."/>
        </authorList>
    </citation>
    <scope>NUCLEOTIDE SEQUENCE [LARGE SCALE GENOMIC DNA]</scope>
    <source>
        <strain evidence="8">277cV</strain>
    </source>
</reference>
<dbReference type="EMBL" id="SRMO01000050">
    <property type="protein sequence ID" value="TGG93756.1"/>
    <property type="molecule type" value="Genomic_DNA"/>
</dbReference>
<dbReference type="SUPFAM" id="SSF52096">
    <property type="entry name" value="ClpP/crotonase"/>
    <property type="match status" value="1"/>
</dbReference>
<evidence type="ECO:0000313" key="9">
    <source>
        <dbReference type="Proteomes" id="UP000317990"/>
    </source>
</evidence>
<keyword evidence="6" id="KW-0732">Signal</keyword>
<proteinExistence type="inferred from homology"/>
<dbReference type="Pfam" id="PF03572">
    <property type="entry name" value="Peptidase_S41"/>
    <property type="match status" value="1"/>
</dbReference>
<dbReference type="Gene3D" id="2.30.42.10">
    <property type="match status" value="1"/>
</dbReference>
<dbReference type="NCBIfam" id="TIGR00225">
    <property type="entry name" value="prc"/>
    <property type="match status" value="1"/>
</dbReference>
<comment type="similarity">
    <text evidence="1 5">Belongs to the peptidase S41A family.</text>
</comment>